<sequence>MKLFVTSHRPTFRLGGTVKDAKLKHGDIVEATKDAPDSEGDWRVRDANGEIRFIQDAHVVPLGDWKVGDKVIVPTDAKRTDGVDPVYFGKEVVATIIAGPDSDGDWEVRTEDRAAENTEQYVGGQYLRKYVEPTPAPTQTASVDDFKPGDKVRVSSAAKTSEGHGVYFGITTEGTVEHLTNKDVAVLAPNREAMMLSQFVAPQFLTKLADAPAEEEATPPAPVETEDDAAPATVTIAALRKAWALLDFDRLVAIVEGNGRAADDALLALHLDVAKAIEEGV</sequence>
<evidence type="ECO:0000313" key="2">
    <source>
        <dbReference type="Proteomes" id="UP001240749"/>
    </source>
</evidence>
<dbReference type="Proteomes" id="UP001240749">
    <property type="component" value="Segment"/>
</dbReference>
<dbReference type="EMBL" id="OQ709216">
    <property type="protein sequence ID" value="WGH21392.1"/>
    <property type="molecule type" value="Genomic_DNA"/>
</dbReference>
<protein>
    <submittedName>
        <fullName evidence="1">Uncharacterized protein</fullName>
    </submittedName>
</protein>
<accession>A0AA49ERX4</accession>
<keyword evidence="2" id="KW-1185">Reference proteome</keyword>
<proteinExistence type="predicted"/>
<reference evidence="1" key="1">
    <citation type="submission" date="2023-03" db="EMBL/GenBank/DDBJ databases">
        <authorList>
            <person name="Barcik Weissman S.N."/>
            <person name="Chang S."/>
            <person name="Chen D.A."/>
            <person name="Chew B."/>
            <person name="De Jesus J.L."/>
            <person name="Han M.T."/>
            <person name="Hsu T.-Y."/>
            <person name="Rivera W."/>
            <person name="Vu T.L."/>
            <person name="Garza D.R."/>
            <person name="Stephenson J.C."/>
            <person name="Zorawik M."/>
            <person name="Reddi K."/>
            <person name="Freise A.C."/>
            <person name="Furlong K.P."/>
            <person name="Rudner A.D."/>
            <person name="Beyer A.R."/>
            <person name="Chong R.A."/>
            <person name="Edgington N.P."/>
            <person name="Garcia Costas A.M."/>
            <person name="Gibb B.P."/>
            <person name="Klyczek K.K."/>
            <person name="Swerdlow S.J."/>
            <person name="Russell D.A."/>
            <person name="Jacobs-Sera D."/>
            <person name="Hatfull G.F."/>
        </authorList>
    </citation>
    <scope>NUCLEOTIDE SEQUENCE</scope>
</reference>
<name>A0AA49ERX4_9CAUD</name>
<gene>
    <name evidence="1" type="primary">43</name>
    <name evidence="1" type="ORF">SEA_EMOTION_43</name>
</gene>
<organism evidence="1 2">
    <name type="scientific">Arthrobacter phage Emotion</name>
    <dbReference type="NCBI Taxonomy" id="3038361"/>
    <lineage>
        <taxon>Viruses</taxon>
        <taxon>Duplodnaviria</taxon>
        <taxon>Heunggongvirae</taxon>
        <taxon>Uroviricota</taxon>
        <taxon>Caudoviricetes</taxon>
        <taxon>Casidaviridae</taxon>
        <taxon>Emotionvirus</taxon>
        <taxon>Emotionvirus emotion</taxon>
    </lineage>
</organism>
<evidence type="ECO:0000313" key="1">
    <source>
        <dbReference type="EMBL" id="WGH21392.1"/>
    </source>
</evidence>